<dbReference type="GO" id="GO:0005737">
    <property type="term" value="C:cytoplasm"/>
    <property type="evidence" value="ECO:0007669"/>
    <property type="project" value="TreeGrafter"/>
</dbReference>
<protein>
    <recommendedName>
        <fullName evidence="1">GST N-terminal domain-containing protein</fullName>
    </recommendedName>
</protein>
<dbReference type="CDD" id="cd00570">
    <property type="entry name" value="GST_N_family"/>
    <property type="match status" value="1"/>
</dbReference>
<dbReference type="InterPro" id="IPR036282">
    <property type="entry name" value="Glutathione-S-Trfase_C_sf"/>
</dbReference>
<sequence>MMCGNLLGNPALCFSSVAVAAPRLTCRAWQRAGAEASPAWSWNRAPRSSRSAGGGGGAAAAGLRLSGGDRGVVEKRKVGCASAAMVETGVDVKWEELESLLGGKKFGPQPRVAHATERIFGPGNDASKLVVYRDNSAWCPYCERLWLLLEEKQLNYTVEKINMWCYGQKPEWYTRMVPSGLLPAVVLDGKLLTESLDIMLLLESKFSDKNPMLPRPGSPQWSSLDGLLQLERRLFGAWLSRLKGKSGAFDSTMDTVNAALNKFGGPYFLGPEFSLIDAVYAPFLERIAASMPYWPGLVVRGNDRWPAVNRWYDAMDSRPAYQAIKSDDFYIVHNLEPQIGACRSEPQGAAWRAHIDGTQGSWQLPLKPEVTAWGADDGTGDGGAREEAAQCFIKNHEAVVGFALRGVKDDDGTGRNAEAVDLGFRYVAKALLLGTDRVPLPATFPRKDAVAGAAQFLMNKVGVPRDLTYPAARQLRAHLLWLLQHCQGASR</sequence>
<dbReference type="Pfam" id="PF13409">
    <property type="entry name" value="GST_N_2"/>
    <property type="match status" value="1"/>
</dbReference>
<accession>A0A176VI85</accession>
<dbReference type="Gene3D" id="3.40.30.10">
    <property type="entry name" value="Glutaredoxin"/>
    <property type="match status" value="1"/>
</dbReference>
<dbReference type="SUPFAM" id="SSF47616">
    <property type="entry name" value="GST C-terminal domain-like"/>
    <property type="match status" value="1"/>
</dbReference>
<dbReference type="Gene3D" id="1.20.1050.10">
    <property type="match status" value="1"/>
</dbReference>
<reference evidence="5" key="3">
    <citation type="journal article" date="2020" name="Curr. Biol.">
        <title>Chromatin organization in early land plants reveals an ancestral association between H3K27me3, transposons, and constitutive heterochromatin.</title>
        <authorList>
            <person name="Montgomery S.A."/>
            <person name="Tanizawa Y."/>
            <person name="Galik B."/>
            <person name="Wang N."/>
            <person name="Ito T."/>
            <person name="Mochizuki T."/>
            <person name="Akimcheva S."/>
            <person name="Bowman J.L."/>
            <person name="Cognat V."/>
            <person name="Marechal-Drouard L."/>
            <person name="Ekker H."/>
            <person name="Hong S.F."/>
            <person name="Kohchi T."/>
            <person name="Lin S.S."/>
            <person name="Liu L.D."/>
            <person name="Nakamura Y."/>
            <person name="Valeeva L.R."/>
            <person name="Shakirov E.V."/>
            <person name="Shippen D.E."/>
            <person name="Wei W.L."/>
            <person name="Yagura M."/>
            <person name="Yamaoka S."/>
            <person name="Yamato K.T."/>
            <person name="Liu C."/>
            <person name="Berger F."/>
        </authorList>
    </citation>
    <scope>NUCLEOTIDE SEQUENCE [LARGE SCALE GENOMIC DNA]</scope>
    <source>
        <strain evidence="5">Tak-1</strain>
    </source>
</reference>
<feature type="domain" description="GST N-terminal" evidence="1">
    <location>
        <begin position="129"/>
        <end position="210"/>
    </location>
</feature>
<name>A0A176VI85_MARPO</name>
<keyword evidence="4" id="KW-1185">Reference proteome</keyword>
<evidence type="ECO:0000313" key="2">
    <source>
        <dbReference type="EMBL" id="BBM98316.1"/>
    </source>
</evidence>
<dbReference type="InterPro" id="IPR040079">
    <property type="entry name" value="Glutathione_S-Trfase"/>
</dbReference>
<dbReference type="PROSITE" id="PS50404">
    <property type="entry name" value="GST_NTER"/>
    <property type="match status" value="1"/>
</dbReference>
<proteinExistence type="predicted"/>
<organism evidence="3 4">
    <name type="scientific">Marchantia polymorpha subsp. ruderalis</name>
    <dbReference type="NCBI Taxonomy" id="1480154"/>
    <lineage>
        <taxon>Eukaryota</taxon>
        <taxon>Viridiplantae</taxon>
        <taxon>Streptophyta</taxon>
        <taxon>Embryophyta</taxon>
        <taxon>Marchantiophyta</taxon>
        <taxon>Marchantiopsida</taxon>
        <taxon>Marchantiidae</taxon>
        <taxon>Marchantiales</taxon>
        <taxon>Marchantiaceae</taxon>
        <taxon>Marchantia</taxon>
    </lineage>
</organism>
<dbReference type="AlphaFoldDB" id="A0A176VI85"/>
<dbReference type="InterPro" id="IPR050983">
    <property type="entry name" value="GST_Omega/HSP26"/>
</dbReference>
<dbReference type="InterPro" id="IPR036249">
    <property type="entry name" value="Thioredoxin-like_sf"/>
</dbReference>
<dbReference type="SFLD" id="SFLDS00019">
    <property type="entry name" value="Glutathione_Transferase_(cytos"/>
    <property type="match status" value="1"/>
</dbReference>
<dbReference type="PANTHER" id="PTHR43968:SF14">
    <property type="entry name" value="GLUTATHIONE S-TRANSFERASE"/>
    <property type="match status" value="1"/>
</dbReference>
<evidence type="ECO:0000313" key="4">
    <source>
        <dbReference type="Proteomes" id="UP000077202"/>
    </source>
</evidence>
<dbReference type="Pfam" id="PF13410">
    <property type="entry name" value="GST_C_2"/>
    <property type="match status" value="1"/>
</dbReference>
<reference evidence="2" key="2">
    <citation type="journal article" date="2019" name="Curr. Biol.">
        <title>Chromatin organization in early land plants reveals an ancestral association between H3K27me3, transposons, and constitutive heterochromatin.</title>
        <authorList>
            <person name="Montgomery S.A."/>
            <person name="Tanizawa Y."/>
            <person name="Galik B."/>
            <person name="Wang N."/>
            <person name="Ito T."/>
            <person name="Mochizuki T."/>
            <person name="Akimcheva S."/>
            <person name="Bowman J."/>
            <person name="Cognat V."/>
            <person name="Drouard L."/>
            <person name="Ekker H."/>
            <person name="Houng S."/>
            <person name="Kohchi T."/>
            <person name="Lin S."/>
            <person name="Liu L.D."/>
            <person name="Nakamura Y."/>
            <person name="Valeeva L.R."/>
            <person name="Shakirov E.V."/>
            <person name="Shippen D.E."/>
            <person name="Wei W."/>
            <person name="Yagura M."/>
            <person name="Yamaoka S."/>
            <person name="Yamato K.T."/>
            <person name="Liu C."/>
            <person name="Berger F."/>
        </authorList>
    </citation>
    <scope>NUCLEOTIDE SEQUENCE [LARGE SCALE GENOMIC DNA]</scope>
    <source>
        <strain evidence="2">Tak-1</strain>
    </source>
</reference>
<gene>
    <name evidence="3" type="ORF">AXG93_154s1230</name>
    <name evidence="2" type="ORF">Mp_1g12540</name>
</gene>
<evidence type="ECO:0000313" key="5">
    <source>
        <dbReference type="Proteomes" id="UP001162541"/>
    </source>
</evidence>
<dbReference type="SUPFAM" id="SSF52833">
    <property type="entry name" value="Thioredoxin-like"/>
    <property type="match status" value="1"/>
</dbReference>
<dbReference type="PROSITE" id="PS51354">
    <property type="entry name" value="GLUTAREDOXIN_2"/>
    <property type="match status" value="1"/>
</dbReference>
<reference evidence="3 4" key="1">
    <citation type="submission" date="2016-03" db="EMBL/GenBank/DDBJ databases">
        <title>Mechanisms controlling the formation of the plant cell surface in tip-growing cells are functionally conserved among land plants.</title>
        <authorList>
            <person name="Honkanen S."/>
            <person name="Jones V.A."/>
            <person name="Morieri G."/>
            <person name="Champion C."/>
            <person name="Hetherington A.J."/>
            <person name="Kelly S."/>
            <person name="Saint-Marcoux D."/>
            <person name="Proust H."/>
            <person name="Prescott H."/>
            <person name="Dolan L."/>
        </authorList>
    </citation>
    <scope>NUCLEOTIDE SEQUENCE [LARGE SCALE GENOMIC DNA]</scope>
    <source>
        <strain evidence="4">cv. Tak-1 and cv. Tak-2</strain>
        <tissue evidence="3">Whole gametophyte</tissue>
    </source>
</reference>
<evidence type="ECO:0000259" key="1">
    <source>
        <dbReference type="PROSITE" id="PS50404"/>
    </source>
</evidence>
<dbReference type="Proteomes" id="UP000077202">
    <property type="component" value="Unassembled WGS sequence"/>
</dbReference>
<dbReference type="InterPro" id="IPR004045">
    <property type="entry name" value="Glutathione_S-Trfase_N"/>
</dbReference>
<dbReference type="EMBL" id="AP019866">
    <property type="protein sequence ID" value="BBM98316.1"/>
    <property type="molecule type" value="Genomic_DNA"/>
</dbReference>
<dbReference type="Proteomes" id="UP001162541">
    <property type="component" value="Chromosome 1"/>
</dbReference>
<dbReference type="EMBL" id="LVLJ01003591">
    <property type="protein sequence ID" value="OAE20649.1"/>
    <property type="molecule type" value="Genomic_DNA"/>
</dbReference>
<evidence type="ECO:0000313" key="3">
    <source>
        <dbReference type="EMBL" id="OAE20649.1"/>
    </source>
</evidence>
<dbReference type="PANTHER" id="PTHR43968">
    <property type="match status" value="1"/>
</dbReference>